<dbReference type="CDD" id="cd01816">
    <property type="entry name" value="RBD_RAF"/>
    <property type="match status" value="1"/>
</dbReference>
<keyword evidence="5" id="KW-0479">Metal-binding</keyword>
<dbReference type="FunFam" id="3.30.200.20:FF:000024">
    <property type="entry name" value="B-Raf proto-oncogene serine/threonine-protein kinase"/>
    <property type="match status" value="1"/>
</dbReference>
<evidence type="ECO:0000256" key="7">
    <source>
        <dbReference type="ARBA" id="ARBA00022777"/>
    </source>
</evidence>
<evidence type="ECO:0000313" key="15">
    <source>
        <dbReference type="EMBL" id="CAC5387325.1"/>
    </source>
</evidence>
<evidence type="ECO:0000256" key="3">
    <source>
        <dbReference type="ARBA" id="ARBA00022527"/>
    </source>
</evidence>
<evidence type="ECO:0000259" key="13">
    <source>
        <dbReference type="PROSITE" id="PS50081"/>
    </source>
</evidence>
<dbReference type="InterPro" id="IPR002219">
    <property type="entry name" value="PKC_DAG/PE"/>
</dbReference>
<keyword evidence="4 15" id="KW-0808">Transferase</keyword>
<dbReference type="SMART" id="SM00220">
    <property type="entry name" value="S_TKc"/>
    <property type="match status" value="1"/>
</dbReference>
<dbReference type="Gene3D" id="3.30.200.20">
    <property type="entry name" value="Phosphorylase Kinase, domain 1"/>
    <property type="match status" value="1"/>
</dbReference>
<feature type="compositionally biased region" description="Low complexity" evidence="11">
    <location>
        <begin position="397"/>
        <end position="419"/>
    </location>
</feature>
<dbReference type="GO" id="GO:0004709">
    <property type="term" value="F:MAP kinase kinase kinase activity"/>
    <property type="evidence" value="ECO:0007669"/>
    <property type="project" value="TreeGrafter"/>
</dbReference>
<dbReference type="GO" id="GO:0005524">
    <property type="term" value="F:ATP binding"/>
    <property type="evidence" value="ECO:0007669"/>
    <property type="project" value="UniProtKB-UniRule"/>
</dbReference>
<evidence type="ECO:0000256" key="1">
    <source>
        <dbReference type="ARBA" id="ARBA00010507"/>
    </source>
</evidence>
<dbReference type="Gene3D" id="3.30.60.20">
    <property type="match status" value="1"/>
</dbReference>
<dbReference type="PROSITE" id="PS00479">
    <property type="entry name" value="ZF_DAG_PE_1"/>
    <property type="match status" value="1"/>
</dbReference>
<evidence type="ECO:0000256" key="5">
    <source>
        <dbReference type="ARBA" id="ARBA00022723"/>
    </source>
</evidence>
<dbReference type="InterPro" id="IPR008271">
    <property type="entry name" value="Ser/Thr_kinase_AS"/>
</dbReference>
<feature type="binding site" evidence="10">
    <location>
        <position position="483"/>
    </location>
    <ligand>
        <name>ATP</name>
        <dbReference type="ChEBI" id="CHEBI:30616"/>
    </ligand>
</feature>
<dbReference type="SUPFAM" id="SSF57889">
    <property type="entry name" value="Cysteine-rich domain"/>
    <property type="match status" value="1"/>
</dbReference>
<keyword evidence="9 10" id="KW-0067">ATP-binding</keyword>
<dbReference type="Gene3D" id="1.10.510.10">
    <property type="entry name" value="Transferase(Phosphotransferase) domain 1"/>
    <property type="match status" value="1"/>
</dbReference>
<dbReference type="InterPro" id="IPR001245">
    <property type="entry name" value="Ser-Thr/Tyr_kinase_cat_dom"/>
</dbReference>
<dbReference type="InterPro" id="IPR017441">
    <property type="entry name" value="Protein_kinase_ATP_BS"/>
</dbReference>
<evidence type="ECO:0000256" key="6">
    <source>
        <dbReference type="ARBA" id="ARBA00022741"/>
    </source>
</evidence>
<dbReference type="Pfam" id="PF07714">
    <property type="entry name" value="PK_Tyr_Ser-Thr"/>
    <property type="match status" value="1"/>
</dbReference>
<evidence type="ECO:0000259" key="12">
    <source>
        <dbReference type="PROSITE" id="PS50011"/>
    </source>
</evidence>
<evidence type="ECO:0000256" key="8">
    <source>
        <dbReference type="ARBA" id="ARBA00022833"/>
    </source>
</evidence>
<dbReference type="InterPro" id="IPR051681">
    <property type="entry name" value="Ser/Thr_Kinases-Pseudokinases"/>
</dbReference>
<feature type="region of interest" description="Disordered" evidence="11">
    <location>
        <begin position="389"/>
        <end position="450"/>
    </location>
</feature>
<dbReference type="CDD" id="cd14062">
    <property type="entry name" value="STKc_Raf"/>
    <property type="match status" value="1"/>
</dbReference>
<dbReference type="PROSITE" id="PS00107">
    <property type="entry name" value="PROTEIN_KINASE_ATP"/>
    <property type="match status" value="1"/>
</dbReference>
<evidence type="ECO:0000256" key="11">
    <source>
        <dbReference type="SAM" id="MobiDB-lite"/>
    </source>
</evidence>
<keyword evidence="16" id="KW-1185">Reference proteome</keyword>
<dbReference type="PANTHER" id="PTHR44329">
    <property type="entry name" value="SERINE/THREONINE-PROTEIN KINASE TNNI3K-RELATED"/>
    <property type="match status" value="1"/>
</dbReference>
<dbReference type="InterPro" id="IPR003116">
    <property type="entry name" value="RBD_dom"/>
</dbReference>
<name>A0A6J8BTN7_MYTCO</name>
<dbReference type="SMART" id="SM00455">
    <property type="entry name" value="RBD"/>
    <property type="match status" value="1"/>
</dbReference>
<protein>
    <recommendedName>
        <fullName evidence="2">non-specific serine/threonine protein kinase</fullName>
        <ecNumber evidence="2">2.7.11.1</ecNumber>
    </recommendedName>
</protein>
<dbReference type="PANTHER" id="PTHR44329:SF262">
    <property type="entry name" value="RAF HOMOLOG SERINE_THREONINE-PROTEIN KINASE RAF"/>
    <property type="match status" value="1"/>
</dbReference>
<dbReference type="Gene3D" id="3.10.20.90">
    <property type="entry name" value="Phosphatidylinositol 3-kinase Catalytic Subunit, Chain A, domain 1"/>
    <property type="match status" value="1"/>
</dbReference>
<dbReference type="Pfam" id="PF02196">
    <property type="entry name" value="RBD"/>
    <property type="match status" value="1"/>
</dbReference>
<dbReference type="CDD" id="cd20811">
    <property type="entry name" value="C1_Raf"/>
    <property type="match status" value="1"/>
</dbReference>
<feature type="compositionally biased region" description="Polar residues" evidence="11">
    <location>
        <begin position="290"/>
        <end position="301"/>
    </location>
</feature>
<dbReference type="InterPro" id="IPR000719">
    <property type="entry name" value="Prot_kinase_dom"/>
</dbReference>
<gene>
    <name evidence="15" type="ORF">MCOR_22675</name>
</gene>
<dbReference type="Pfam" id="PF00130">
    <property type="entry name" value="C1_1"/>
    <property type="match status" value="1"/>
</dbReference>
<feature type="region of interest" description="Disordered" evidence="11">
    <location>
        <begin position="1"/>
        <end position="20"/>
    </location>
</feature>
<dbReference type="SUPFAM" id="SSF56112">
    <property type="entry name" value="Protein kinase-like (PK-like)"/>
    <property type="match status" value="1"/>
</dbReference>
<dbReference type="PROSITE" id="PS50081">
    <property type="entry name" value="ZF_DAG_PE_2"/>
    <property type="match status" value="1"/>
</dbReference>
<reference evidence="15 16" key="1">
    <citation type="submission" date="2020-06" db="EMBL/GenBank/DDBJ databases">
        <authorList>
            <person name="Li R."/>
            <person name="Bekaert M."/>
        </authorList>
    </citation>
    <scope>NUCLEOTIDE SEQUENCE [LARGE SCALE GENOMIC DNA]</scope>
    <source>
        <strain evidence="16">wild</strain>
    </source>
</reference>
<dbReference type="InterPro" id="IPR011009">
    <property type="entry name" value="Kinase-like_dom_sf"/>
</dbReference>
<dbReference type="AlphaFoldDB" id="A0A6J8BTN7"/>
<dbReference type="FunFam" id="1.10.510.10:FF:000036">
    <property type="entry name" value="RAF proto-oncogene serine/threonine-protein kinase"/>
    <property type="match status" value="1"/>
</dbReference>
<keyword evidence="8" id="KW-0862">Zinc</keyword>
<evidence type="ECO:0000256" key="4">
    <source>
        <dbReference type="ARBA" id="ARBA00022679"/>
    </source>
</evidence>
<feature type="region of interest" description="Disordered" evidence="11">
    <location>
        <begin position="290"/>
        <end position="316"/>
    </location>
</feature>
<feature type="domain" description="Phorbol-ester/DAG-type" evidence="13">
    <location>
        <begin position="214"/>
        <end position="260"/>
    </location>
</feature>
<dbReference type="PROSITE" id="PS50011">
    <property type="entry name" value="PROTEIN_KINASE_DOM"/>
    <property type="match status" value="1"/>
</dbReference>
<organism evidence="15 16">
    <name type="scientific">Mytilus coruscus</name>
    <name type="common">Sea mussel</name>
    <dbReference type="NCBI Taxonomy" id="42192"/>
    <lineage>
        <taxon>Eukaryota</taxon>
        <taxon>Metazoa</taxon>
        <taxon>Spiralia</taxon>
        <taxon>Lophotrochozoa</taxon>
        <taxon>Mollusca</taxon>
        <taxon>Bivalvia</taxon>
        <taxon>Autobranchia</taxon>
        <taxon>Pteriomorphia</taxon>
        <taxon>Mytilida</taxon>
        <taxon>Mytiloidea</taxon>
        <taxon>Mytilidae</taxon>
        <taxon>Mytilinae</taxon>
        <taxon>Mytilus</taxon>
    </lineage>
</organism>
<keyword evidence="3" id="KW-0723">Serine/threonine-protein kinase</keyword>
<dbReference type="OrthoDB" id="774951at2759"/>
<comment type="similarity">
    <text evidence="1">Belongs to the protein kinase superfamily. TKL Ser/Thr protein kinase family. RAF subfamily.</text>
</comment>
<dbReference type="EC" id="2.7.11.1" evidence="2"/>
<dbReference type="InterPro" id="IPR046349">
    <property type="entry name" value="C1-like_sf"/>
</dbReference>
<keyword evidence="7" id="KW-0418">Kinase</keyword>
<feature type="compositionally biased region" description="Basic and acidic residues" evidence="11">
    <location>
        <begin position="422"/>
        <end position="447"/>
    </location>
</feature>
<dbReference type="PROSITE" id="PS00108">
    <property type="entry name" value="PROTEIN_KINASE_ST"/>
    <property type="match status" value="1"/>
</dbReference>
<feature type="compositionally biased region" description="Pro residues" evidence="11">
    <location>
        <begin position="107"/>
        <end position="127"/>
    </location>
</feature>
<dbReference type="Proteomes" id="UP000507470">
    <property type="component" value="Unassembled WGS sequence"/>
</dbReference>
<dbReference type="SUPFAM" id="SSF54236">
    <property type="entry name" value="Ubiquitin-like"/>
    <property type="match status" value="1"/>
</dbReference>
<dbReference type="InterPro" id="IPR029071">
    <property type="entry name" value="Ubiquitin-like_domsf"/>
</dbReference>
<dbReference type="SMART" id="SM00109">
    <property type="entry name" value="C1"/>
    <property type="match status" value="1"/>
</dbReference>
<evidence type="ECO:0000256" key="2">
    <source>
        <dbReference type="ARBA" id="ARBA00012513"/>
    </source>
</evidence>
<feature type="domain" description="RBD" evidence="14">
    <location>
        <begin position="129"/>
        <end position="199"/>
    </location>
</feature>
<evidence type="ECO:0000313" key="16">
    <source>
        <dbReference type="Proteomes" id="UP000507470"/>
    </source>
</evidence>
<sequence length="770" mass="87156">MAVVQPVTMPNGDIQDLPNTPPRHDAYDIANLLDQIRNIQNLLRLTKENLEALNAKFGSKQQPDPMYLQEYEALANKIHELQEKESQLLTDYEQHSCEPSPPEETEPPPQAPGPTLPIVPQPSPTPSRPILRVNFPNDQVSSVRIEAGKTLKDALKKAMSRREIEAESCEVYDVRTRMPISWDIDIGSLANKELKVQSKSHRPSVSGTTLPMFTHNIVRKTFLLLTFCDGCGRSLFQSLRCQTCGIRFHQRCIDKVNPVCSWDSMKEWARHNKLPVDTFTSSFPFNSRNQSIPVSPHTPQRSKPALGQRDRSSSAPNVCLINPGEISHEKLMFLFLICRRLPPSQPTHKPLVTPLRHVSRSESVPNVFSLVQSDEDSKVLQEATMKDGGHAGVHTLPIPSSNHGHSPGSSPTGSSQHSPTAGEKRQRASSEEADPGKIRSRQRRDSNEDWEIAGDQIQVYSKIGSGSFGTVYRGHYHGFVAIKRLNVTDPTPQQLKAFKNEVAVLRKTRHTNVLLFMGWTSKPWLAIITQWCEGSSLYKHLHVQEHKFEMITLMEISRQTAQGMDYLHAKSIIHRDLKSNNIFLTDILTVKIGDFGLATVKTRWSGSHQFQQPTGSILWMAPEVIRMQEDNPYTNQSDVYSFGIVLYELMTGQLPYGNISNKDQILFMVGKGYLRPDYSKIRSDSPKRLKILFQDCCKFEREQRPLFPQILSVLETLERSLPKVHRSSSEPTLNQSHTEDYDLMYMCASPKTPINSQYSQFIFSSPTPAY</sequence>
<accession>A0A6J8BTN7</accession>
<proteinExistence type="inferred from homology"/>
<keyword evidence="6 10" id="KW-0547">Nucleotide-binding</keyword>
<evidence type="ECO:0000259" key="14">
    <source>
        <dbReference type="PROSITE" id="PS50898"/>
    </source>
</evidence>
<dbReference type="EMBL" id="CACVKT020003996">
    <property type="protein sequence ID" value="CAC5387325.1"/>
    <property type="molecule type" value="Genomic_DNA"/>
</dbReference>
<feature type="domain" description="Protein kinase" evidence="12">
    <location>
        <begin position="457"/>
        <end position="717"/>
    </location>
</feature>
<evidence type="ECO:0000256" key="9">
    <source>
        <dbReference type="ARBA" id="ARBA00022840"/>
    </source>
</evidence>
<dbReference type="PROSITE" id="PS50898">
    <property type="entry name" value="RBD"/>
    <property type="match status" value="1"/>
</dbReference>
<dbReference type="GO" id="GO:0046872">
    <property type="term" value="F:metal ion binding"/>
    <property type="evidence" value="ECO:0007669"/>
    <property type="project" value="UniProtKB-KW"/>
</dbReference>
<evidence type="ECO:0000256" key="10">
    <source>
        <dbReference type="PROSITE-ProRule" id="PRU10141"/>
    </source>
</evidence>
<feature type="region of interest" description="Disordered" evidence="11">
    <location>
        <begin position="90"/>
        <end position="129"/>
    </location>
</feature>